<dbReference type="Proteomes" id="UP001642409">
    <property type="component" value="Unassembled WGS sequence"/>
</dbReference>
<reference evidence="3 4" key="2">
    <citation type="submission" date="2024-07" db="EMBL/GenBank/DDBJ databases">
        <authorList>
            <person name="Akdeniz Z."/>
        </authorList>
    </citation>
    <scope>NUCLEOTIDE SEQUENCE [LARGE SCALE GENOMIC DNA]</scope>
</reference>
<comment type="caution">
    <text evidence="2">The sequence shown here is derived from an EMBL/GenBank/DDBJ whole genome shotgun (WGS) entry which is preliminary data.</text>
</comment>
<organism evidence="2">
    <name type="scientific">Hexamita inflata</name>
    <dbReference type="NCBI Taxonomy" id="28002"/>
    <lineage>
        <taxon>Eukaryota</taxon>
        <taxon>Metamonada</taxon>
        <taxon>Diplomonadida</taxon>
        <taxon>Hexamitidae</taxon>
        <taxon>Hexamitinae</taxon>
        <taxon>Hexamita</taxon>
    </lineage>
</organism>
<evidence type="ECO:0000313" key="3">
    <source>
        <dbReference type="EMBL" id="CAL6037828.1"/>
    </source>
</evidence>
<feature type="transmembrane region" description="Helical" evidence="1">
    <location>
        <begin position="73"/>
        <end position="93"/>
    </location>
</feature>
<protein>
    <submittedName>
        <fullName evidence="3">Hypothetical_protein</fullName>
    </submittedName>
</protein>
<reference evidence="2" key="1">
    <citation type="submission" date="2023-06" db="EMBL/GenBank/DDBJ databases">
        <authorList>
            <person name="Kurt Z."/>
        </authorList>
    </citation>
    <scope>NUCLEOTIDE SEQUENCE</scope>
</reference>
<dbReference type="EMBL" id="CAXDID020000138">
    <property type="protein sequence ID" value="CAL6037828.1"/>
    <property type="molecule type" value="Genomic_DNA"/>
</dbReference>
<proteinExistence type="predicted"/>
<sequence length="203" mass="23313">MLMRLSCFSCSFSSYSYLRSFLKRDGRHFCVTFSLKITLYDFVVSGTLNLLSSLGFNSTLLLCCYCSFRMRSYILLSYCSAVCLIFLLVLDFWDSSGFTNTSGGTGSYSTFFLATGFKSISFKGLCCLFEILRGNGEVIFVGITSKSSFDRFKVNYLSCCFNYWFYYFAFVNKSILNQDFDSKSLQFEIPYNCVLYFSLRALK</sequence>
<dbReference type="AlphaFoldDB" id="A0AA86Q371"/>
<evidence type="ECO:0000313" key="4">
    <source>
        <dbReference type="Proteomes" id="UP001642409"/>
    </source>
</evidence>
<keyword evidence="1" id="KW-0812">Transmembrane</keyword>
<evidence type="ECO:0000256" key="1">
    <source>
        <dbReference type="SAM" id="Phobius"/>
    </source>
</evidence>
<name>A0AA86Q371_9EUKA</name>
<keyword evidence="1" id="KW-0472">Membrane</keyword>
<accession>A0AA86Q371</accession>
<gene>
    <name evidence="3" type="ORF">HINF_LOCUS37072</name>
    <name evidence="2" type="ORF">HINF_LOCUS39034</name>
</gene>
<keyword evidence="4" id="KW-1185">Reference proteome</keyword>
<feature type="transmembrane region" description="Helical" evidence="1">
    <location>
        <begin position="42"/>
        <end position="66"/>
    </location>
</feature>
<evidence type="ECO:0000313" key="2">
    <source>
        <dbReference type="EMBL" id="CAI9951389.1"/>
    </source>
</evidence>
<keyword evidence="1" id="KW-1133">Transmembrane helix</keyword>
<dbReference type="EMBL" id="CATOUU010000824">
    <property type="protein sequence ID" value="CAI9951389.1"/>
    <property type="molecule type" value="Genomic_DNA"/>
</dbReference>